<dbReference type="Proteomes" id="UP000322025">
    <property type="component" value="Unassembled WGS sequence"/>
</dbReference>
<dbReference type="InterPro" id="IPR003583">
    <property type="entry name" value="Hlx-hairpin-Hlx_DNA-bd_motif"/>
</dbReference>
<dbReference type="InterPro" id="IPR004509">
    <property type="entry name" value="Competence_ComEA_HhH"/>
</dbReference>
<organism evidence="3 4">
    <name type="scientific">Mediterraneibacter catenae</name>
    <dbReference type="NCBI Taxonomy" id="2594882"/>
    <lineage>
        <taxon>Bacteria</taxon>
        <taxon>Bacillati</taxon>
        <taxon>Bacillota</taxon>
        <taxon>Clostridia</taxon>
        <taxon>Lachnospirales</taxon>
        <taxon>Lachnospiraceae</taxon>
        <taxon>Mediterraneibacter</taxon>
    </lineage>
</organism>
<proteinExistence type="predicted"/>
<dbReference type="SUPFAM" id="SSF47781">
    <property type="entry name" value="RuvA domain 2-like"/>
    <property type="match status" value="1"/>
</dbReference>
<dbReference type="InterPro" id="IPR019554">
    <property type="entry name" value="Soluble_ligand-bd"/>
</dbReference>
<dbReference type="Gene3D" id="1.10.150.280">
    <property type="entry name" value="AF1531-like domain"/>
    <property type="match status" value="1"/>
</dbReference>
<dbReference type="PANTHER" id="PTHR21180:SF32">
    <property type="entry name" value="ENDONUCLEASE_EXONUCLEASE_PHOSPHATASE FAMILY DOMAIN-CONTAINING PROTEIN 1"/>
    <property type="match status" value="1"/>
</dbReference>
<dbReference type="EMBL" id="VMSO01000010">
    <property type="protein sequence ID" value="KAA8501293.1"/>
    <property type="molecule type" value="Genomic_DNA"/>
</dbReference>
<evidence type="ECO:0000256" key="1">
    <source>
        <dbReference type="SAM" id="MobiDB-lite"/>
    </source>
</evidence>
<keyword evidence="4" id="KW-1185">Reference proteome</keyword>
<dbReference type="AlphaFoldDB" id="A0A5M9HXE8"/>
<protein>
    <submittedName>
        <fullName evidence="3">ComEA family DNA-binding protein</fullName>
    </submittedName>
</protein>
<dbReference type="GO" id="GO:0006281">
    <property type="term" value="P:DNA repair"/>
    <property type="evidence" value="ECO:0007669"/>
    <property type="project" value="InterPro"/>
</dbReference>
<dbReference type="GO" id="GO:0003677">
    <property type="term" value="F:DNA binding"/>
    <property type="evidence" value="ECO:0007669"/>
    <property type="project" value="UniProtKB-KW"/>
</dbReference>
<gene>
    <name evidence="3" type="ORF">FNY66_09310</name>
</gene>
<dbReference type="InterPro" id="IPR010994">
    <property type="entry name" value="RuvA_2-like"/>
</dbReference>
<dbReference type="OrthoDB" id="9790239at2"/>
<comment type="caution">
    <text evidence="3">The sequence shown here is derived from an EMBL/GenBank/DDBJ whole genome shotgun (WGS) entry which is preliminary data.</text>
</comment>
<dbReference type="NCBIfam" id="TIGR00426">
    <property type="entry name" value="competence protein ComEA helix-hairpin-helix repeat region"/>
    <property type="match status" value="1"/>
</dbReference>
<name>A0A5M9HXE8_9FIRM</name>
<evidence type="ECO:0000313" key="4">
    <source>
        <dbReference type="Proteomes" id="UP000322025"/>
    </source>
</evidence>
<dbReference type="InterPro" id="IPR051675">
    <property type="entry name" value="Endo/Exo/Phosphatase_dom_1"/>
</dbReference>
<dbReference type="Pfam" id="PF10531">
    <property type="entry name" value="SLBB"/>
    <property type="match status" value="1"/>
</dbReference>
<dbReference type="RefSeq" id="WP_150310927.1">
    <property type="nucleotide sequence ID" value="NZ_VMSO01000010.1"/>
</dbReference>
<dbReference type="SMART" id="SM00278">
    <property type="entry name" value="HhH1"/>
    <property type="match status" value="2"/>
</dbReference>
<dbReference type="PANTHER" id="PTHR21180">
    <property type="entry name" value="ENDONUCLEASE/EXONUCLEASE/PHOSPHATASE FAMILY DOMAIN-CONTAINING PROTEIN 1"/>
    <property type="match status" value="1"/>
</dbReference>
<evidence type="ECO:0000313" key="3">
    <source>
        <dbReference type="EMBL" id="KAA8501293.1"/>
    </source>
</evidence>
<dbReference type="GO" id="GO:0015627">
    <property type="term" value="C:type II protein secretion system complex"/>
    <property type="evidence" value="ECO:0007669"/>
    <property type="project" value="TreeGrafter"/>
</dbReference>
<dbReference type="GO" id="GO:0015628">
    <property type="term" value="P:protein secretion by the type II secretion system"/>
    <property type="evidence" value="ECO:0007669"/>
    <property type="project" value="TreeGrafter"/>
</dbReference>
<dbReference type="PROSITE" id="PS51257">
    <property type="entry name" value="PROKAR_LIPOPROTEIN"/>
    <property type="match status" value="1"/>
</dbReference>
<feature type="domain" description="Helix-hairpin-helix DNA-binding motif class 1" evidence="2">
    <location>
        <begin position="198"/>
        <end position="217"/>
    </location>
</feature>
<reference evidence="3" key="1">
    <citation type="submission" date="2019-07" db="EMBL/GenBank/DDBJ databases">
        <authorList>
            <person name="Wongkuna S."/>
            <person name="Scaria J."/>
        </authorList>
    </citation>
    <scope>NUCLEOTIDE SEQUENCE [LARGE SCALE GENOMIC DNA]</scope>
    <source>
        <strain evidence="3">SW178</strain>
    </source>
</reference>
<feature type="domain" description="Helix-hairpin-helix DNA-binding motif class 1" evidence="2">
    <location>
        <begin position="168"/>
        <end position="187"/>
    </location>
</feature>
<keyword evidence="3" id="KW-0238">DNA-binding</keyword>
<evidence type="ECO:0000259" key="2">
    <source>
        <dbReference type="SMART" id="SM00278"/>
    </source>
</evidence>
<dbReference type="Pfam" id="PF12836">
    <property type="entry name" value="HHH_3"/>
    <property type="match status" value="1"/>
</dbReference>
<feature type="region of interest" description="Disordered" evidence="1">
    <location>
        <begin position="44"/>
        <end position="71"/>
    </location>
</feature>
<dbReference type="Gene3D" id="3.10.560.10">
    <property type="entry name" value="Outer membrane lipoprotein wza domain like"/>
    <property type="match status" value="1"/>
</dbReference>
<accession>A0A5M9HXE8</accession>
<sequence>MRDKQIKWKIFRIFGKTLILTVFFFLVGCNDRCEEKNDLEEIALSDNAQSGEEQADEKTDNESSGNGSKKKEESDEAVVFVYVCGAVKSPGVYELEADARVFEAIRAAGGVTEDAAPDAVNQAQIVMDGDQIYVPDAGEVQTLGLGVGETAAGSTESVKVNINTATKEELMTLTGIGEAKAESILKYREEHGRFENIEELMQIEGIKEGVFSKIEDDIII</sequence>